<dbReference type="PANTHER" id="PTHR43546">
    <property type="entry name" value="UPF0173 METAL-DEPENDENT HYDROLASE MJ1163-RELATED"/>
    <property type="match status" value="1"/>
</dbReference>
<dbReference type="Proteomes" id="UP000075635">
    <property type="component" value="Unassembled WGS sequence"/>
</dbReference>
<dbReference type="InterPro" id="IPR041141">
    <property type="entry name" value="CmlA_N"/>
</dbReference>
<dbReference type="Pfam" id="PF18456">
    <property type="entry name" value="CmlA_N"/>
    <property type="match status" value="1"/>
</dbReference>
<comment type="caution">
    <text evidence="2">The sequence shown here is derived from an EMBL/GenBank/DDBJ whole genome shotgun (WGS) entry which is preliminary data.</text>
</comment>
<gene>
    <name evidence="2" type="ORF">BE17_51295</name>
</gene>
<evidence type="ECO:0000313" key="2">
    <source>
        <dbReference type="EMBL" id="KYF76211.1"/>
    </source>
</evidence>
<dbReference type="SUPFAM" id="SSF56281">
    <property type="entry name" value="Metallo-hydrolase/oxidoreductase"/>
    <property type="match status" value="1"/>
</dbReference>
<evidence type="ECO:0000259" key="1">
    <source>
        <dbReference type="Pfam" id="PF18456"/>
    </source>
</evidence>
<name>A0A150R7N5_SORCE</name>
<protein>
    <submittedName>
        <fullName evidence="2">Polyketide synthase</fullName>
    </submittedName>
</protein>
<dbReference type="InterPro" id="IPR036866">
    <property type="entry name" value="RibonucZ/Hydroxyglut_hydro"/>
</dbReference>
<dbReference type="EMBL" id="JEMB01003036">
    <property type="protein sequence ID" value="KYF76211.1"/>
    <property type="molecule type" value="Genomic_DNA"/>
</dbReference>
<dbReference type="Gene3D" id="3.60.15.10">
    <property type="entry name" value="Ribonuclease Z/Hydroxyacylglutathione hydrolase-like"/>
    <property type="match status" value="1"/>
</dbReference>
<sequence length="536" mass="61181">MPYLRPSLIVQPLFQKWYAWSHLVSPATACMNVKGRHLKIMESFIKAPMIHAMACRDPKMLGGPFMDIDVKQVGRIRELHEQTRVEAARMLEFAAAIESLNTLITHEAKGHSIEPLYDRVPAILKGYVELTYDLNHQPGYRLVEPLLYHSELYRPDLQSVALSVVDSDDRPFVLSTPVLDGATSVHLAIPFADPRLDELFKMKREPHPLSRIRDLLEIPREKLALFETFFTDRPMPRRERYHGAGARVRYFGHACMLIETGSVSILIDPVVSYDYPAEVERFTDADLPETIDYALITHNHQDHVLIESLLKLRHKIGTIVIPASKRTTLQDPSLKLMLRQIGFTNILELDELDALQAGDVEILGIPFLGEHCDLEIQTKLAYLVRTADRSLLFAADACNISPELYGHVQRISGDIDVLFLGMECDGAPLSWIYGALYTQEIPRALDASRRLRGCNFERARKLVETFHFKEVHVYAMGMEPWLKYIMAYAYTPESDPIVASDKLVAWCQKQNIDARRLYGKHEFRFEGQSTEVRADA</sequence>
<dbReference type="PANTHER" id="PTHR43546:SF3">
    <property type="entry name" value="UPF0173 METAL-DEPENDENT HYDROLASE MJ1163"/>
    <property type="match status" value="1"/>
</dbReference>
<dbReference type="Pfam" id="PF13483">
    <property type="entry name" value="Lactamase_B_3"/>
    <property type="match status" value="1"/>
</dbReference>
<accession>A0A150R7N5</accession>
<dbReference type="InterPro" id="IPR050114">
    <property type="entry name" value="UPF0173_UPF0282_UlaG_hydrolase"/>
</dbReference>
<proteinExistence type="predicted"/>
<dbReference type="AlphaFoldDB" id="A0A150R7N5"/>
<feature type="domain" description="Diiron non-heme beta-hydroxylase N-terminal" evidence="1">
    <location>
        <begin position="3"/>
        <end position="234"/>
    </location>
</feature>
<evidence type="ECO:0000313" key="3">
    <source>
        <dbReference type="Proteomes" id="UP000075635"/>
    </source>
</evidence>
<reference evidence="2 3" key="1">
    <citation type="submission" date="2014-02" db="EMBL/GenBank/DDBJ databases">
        <title>The small core and large imbalanced accessory genome model reveals a collaborative survival strategy of Sorangium cellulosum strains in nature.</title>
        <authorList>
            <person name="Han K."/>
            <person name="Peng R."/>
            <person name="Blom J."/>
            <person name="Li Y.-Z."/>
        </authorList>
    </citation>
    <scope>NUCLEOTIDE SEQUENCE [LARGE SCALE GENOMIC DNA]</scope>
    <source>
        <strain evidence="2 3">So0011-07</strain>
    </source>
</reference>
<organism evidence="2 3">
    <name type="scientific">Sorangium cellulosum</name>
    <name type="common">Polyangium cellulosum</name>
    <dbReference type="NCBI Taxonomy" id="56"/>
    <lineage>
        <taxon>Bacteria</taxon>
        <taxon>Pseudomonadati</taxon>
        <taxon>Myxococcota</taxon>
        <taxon>Polyangia</taxon>
        <taxon>Polyangiales</taxon>
        <taxon>Polyangiaceae</taxon>
        <taxon>Sorangium</taxon>
    </lineage>
</organism>